<dbReference type="Proteomes" id="UP000012073">
    <property type="component" value="Unassembled WGS sequence"/>
</dbReference>
<keyword evidence="2" id="KW-1185">Reference proteome</keyword>
<dbReference type="KEGG" id="ccp:CHC_T00007452001"/>
<reference evidence="2" key="1">
    <citation type="journal article" date="2013" name="Proc. Natl. Acad. Sci. U.S.A.">
        <title>Genome structure and metabolic features in the red seaweed Chondrus crispus shed light on evolution of the Archaeplastida.</title>
        <authorList>
            <person name="Collen J."/>
            <person name="Porcel B."/>
            <person name="Carre W."/>
            <person name="Ball S.G."/>
            <person name="Chaparro C."/>
            <person name="Tonon T."/>
            <person name="Barbeyron T."/>
            <person name="Michel G."/>
            <person name="Noel B."/>
            <person name="Valentin K."/>
            <person name="Elias M."/>
            <person name="Artiguenave F."/>
            <person name="Arun A."/>
            <person name="Aury J.M."/>
            <person name="Barbosa-Neto J.F."/>
            <person name="Bothwell J.H."/>
            <person name="Bouget F.Y."/>
            <person name="Brillet L."/>
            <person name="Cabello-Hurtado F."/>
            <person name="Capella-Gutierrez S."/>
            <person name="Charrier B."/>
            <person name="Cladiere L."/>
            <person name="Cock J.M."/>
            <person name="Coelho S.M."/>
            <person name="Colleoni C."/>
            <person name="Czjzek M."/>
            <person name="Da Silva C."/>
            <person name="Delage L."/>
            <person name="Denoeud F."/>
            <person name="Deschamps P."/>
            <person name="Dittami S.M."/>
            <person name="Gabaldon T."/>
            <person name="Gachon C.M."/>
            <person name="Groisillier A."/>
            <person name="Herve C."/>
            <person name="Jabbari K."/>
            <person name="Katinka M."/>
            <person name="Kloareg B."/>
            <person name="Kowalczyk N."/>
            <person name="Labadie K."/>
            <person name="Leblanc C."/>
            <person name="Lopez P.J."/>
            <person name="McLachlan D.H."/>
            <person name="Meslet-Cladiere L."/>
            <person name="Moustafa A."/>
            <person name="Nehr Z."/>
            <person name="Nyvall Collen P."/>
            <person name="Panaud O."/>
            <person name="Partensky F."/>
            <person name="Poulain J."/>
            <person name="Rensing S.A."/>
            <person name="Rousvoal S."/>
            <person name="Samson G."/>
            <person name="Symeonidi A."/>
            <person name="Weissenbach J."/>
            <person name="Zambounis A."/>
            <person name="Wincker P."/>
            <person name="Boyen C."/>
        </authorList>
    </citation>
    <scope>NUCLEOTIDE SEQUENCE [LARGE SCALE GENOMIC DNA]</scope>
    <source>
        <strain evidence="2">cv. Stackhouse</strain>
    </source>
</reference>
<sequence>MSTDNVISVENDVFDSAVETLADMLTDFANRIGCDDSWLRLESHAEFAPLVEDYERVLNYNTSILEAVLKRRRSPKGLSPRSRNWVQIVNSSR</sequence>
<proteinExistence type="predicted"/>
<evidence type="ECO:0000313" key="2">
    <source>
        <dbReference type="Proteomes" id="UP000012073"/>
    </source>
</evidence>
<dbReference type="AlphaFoldDB" id="R7QQP1"/>
<accession>R7QQP1</accession>
<gene>
    <name evidence="1" type="ORF">CHC_T00007452001</name>
</gene>
<dbReference type="Gramene" id="CDF40817">
    <property type="protein sequence ID" value="CDF40817"/>
    <property type="gene ID" value="CHC_T00007452001"/>
</dbReference>
<protein>
    <submittedName>
        <fullName evidence="1">Uncharacterized protein</fullName>
    </submittedName>
</protein>
<dbReference type="EMBL" id="HG002251">
    <property type="protein sequence ID" value="CDF40817.1"/>
    <property type="molecule type" value="Genomic_DNA"/>
</dbReference>
<name>R7QQP1_CHOCR</name>
<dbReference type="GeneID" id="17318828"/>
<organism evidence="1 2">
    <name type="scientific">Chondrus crispus</name>
    <name type="common">Carrageen Irish moss</name>
    <name type="synonym">Polymorpha crispa</name>
    <dbReference type="NCBI Taxonomy" id="2769"/>
    <lineage>
        <taxon>Eukaryota</taxon>
        <taxon>Rhodophyta</taxon>
        <taxon>Florideophyceae</taxon>
        <taxon>Rhodymeniophycidae</taxon>
        <taxon>Gigartinales</taxon>
        <taxon>Gigartinaceae</taxon>
        <taxon>Chondrus</taxon>
    </lineage>
</organism>
<dbReference type="RefSeq" id="XP_005711111.1">
    <property type="nucleotide sequence ID" value="XM_005711054.1"/>
</dbReference>
<evidence type="ECO:0000313" key="1">
    <source>
        <dbReference type="EMBL" id="CDF40817.1"/>
    </source>
</evidence>